<evidence type="ECO:0000256" key="1">
    <source>
        <dbReference type="SAM" id="MobiDB-lite"/>
    </source>
</evidence>
<dbReference type="RefSeq" id="WP_381826158.1">
    <property type="nucleotide sequence ID" value="NZ_JBHTCF010000001.1"/>
</dbReference>
<proteinExistence type="predicted"/>
<gene>
    <name evidence="2" type="ORF">ACFQVC_03260</name>
</gene>
<evidence type="ECO:0000313" key="3">
    <source>
        <dbReference type="Proteomes" id="UP001596523"/>
    </source>
</evidence>
<evidence type="ECO:0000313" key="2">
    <source>
        <dbReference type="EMBL" id="MFC7303231.1"/>
    </source>
</evidence>
<dbReference type="Proteomes" id="UP001596523">
    <property type="component" value="Unassembled WGS sequence"/>
</dbReference>
<name>A0ABW2JCG5_9ACTN</name>
<sequence length="153" mass="16376">MTAARRQLFPHLASLRDTLPQPEYALLLRVLCVAARQGGDSVRFHVTERERPHYTPLVRNEMLWIWSMIREAAQDDTAWRLQFADDLDAALAAMGERSAALRGIVRASGPFRGEVPGGAAAGSTATGSTATGGAGREADDMAADRNGKASGAK</sequence>
<protein>
    <submittedName>
        <fullName evidence="2">Uncharacterized protein</fullName>
    </submittedName>
</protein>
<dbReference type="EMBL" id="JBHTCF010000001">
    <property type="protein sequence ID" value="MFC7303231.1"/>
    <property type="molecule type" value="Genomic_DNA"/>
</dbReference>
<keyword evidence="3" id="KW-1185">Reference proteome</keyword>
<feature type="compositionally biased region" description="Basic and acidic residues" evidence="1">
    <location>
        <begin position="136"/>
        <end position="147"/>
    </location>
</feature>
<reference evidence="3" key="1">
    <citation type="journal article" date="2019" name="Int. J. Syst. Evol. Microbiol.">
        <title>The Global Catalogue of Microorganisms (GCM) 10K type strain sequencing project: providing services to taxonomists for standard genome sequencing and annotation.</title>
        <authorList>
            <consortium name="The Broad Institute Genomics Platform"/>
            <consortium name="The Broad Institute Genome Sequencing Center for Infectious Disease"/>
            <person name="Wu L."/>
            <person name="Ma J."/>
        </authorList>
    </citation>
    <scope>NUCLEOTIDE SEQUENCE [LARGE SCALE GENOMIC DNA]</scope>
    <source>
        <strain evidence="3">SYNS20</strain>
    </source>
</reference>
<feature type="region of interest" description="Disordered" evidence="1">
    <location>
        <begin position="115"/>
        <end position="153"/>
    </location>
</feature>
<comment type="caution">
    <text evidence="2">The sequence shown here is derived from an EMBL/GenBank/DDBJ whole genome shotgun (WGS) entry which is preliminary data.</text>
</comment>
<accession>A0ABW2JCG5</accession>
<organism evidence="2 3">
    <name type="scientific">Streptomyces monticola</name>
    <dbReference type="NCBI Taxonomy" id="2666263"/>
    <lineage>
        <taxon>Bacteria</taxon>
        <taxon>Bacillati</taxon>
        <taxon>Actinomycetota</taxon>
        <taxon>Actinomycetes</taxon>
        <taxon>Kitasatosporales</taxon>
        <taxon>Streptomycetaceae</taxon>
        <taxon>Streptomyces</taxon>
    </lineage>
</organism>